<dbReference type="AlphaFoldDB" id="A0A0L7SYY6"/>
<evidence type="ECO:0000313" key="1">
    <source>
        <dbReference type="EMBL" id="KOC88280.1"/>
    </source>
</evidence>
<comment type="caution">
    <text evidence="1">The sequence shown here is derived from an EMBL/GenBank/DDBJ whole genome shotgun (WGS) entry which is preliminary data.</text>
</comment>
<evidence type="ECO:0000313" key="4">
    <source>
        <dbReference type="Proteomes" id="UP000037088"/>
    </source>
</evidence>
<name>A0A0L7SYY6_9GAMM</name>
<dbReference type="Proteomes" id="UP000037088">
    <property type="component" value="Unassembled WGS sequence"/>
</dbReference>
<dbReference type="EMBL" id="JRXF01000026">
    <property type="protein sequence ID" value="KOC91177.1"/>
    <property type="molecule type" value="Genomic_DNA"/>
</dbReference>
<accession>A0A0L7SYY6</accession>
<gene>
    <name evidence="1" type="ORF">NG42_17265</name>
    <name evidence="2" type="ORF">NG43_15715</name>
</gene>
<evidence type="ECO:0000313" key="2">
    <source>
        <dbReference type="EMBL" id="KOC91177.1"/>
    </source>
</evidence>
<keyword evidence="4" id="KW-1185">Reference proteome</keyword>
<organism evidence="1 4">
    <name type="scientific">Winslowiella iniecta</name>
    <dbReference type="NCBI Taxonomy" id="1560201"/>
    <lineage>
        <taxon>Bacteria</taxon>
        <taxon>Pseudomonadati</taxon>
        <taxon>Pseudomonadota</taxon>
        <taxon>Gammaproteobacteria</taxon>
        <taxon>Enterobacterales</taxon>
        <taxon>Erwiniaceae</taxon>
        <taxon>Winslowiella</taxon>
    </lineage>
</organism>
<dbReference type="Proteomes" id="UP000036851">
    <property type="component" value="Unassembled WGS sequence"/>
</dbReference>
<dbReference type="EMBL" id="JRXE01000026">
    <property type="protein sequence ID" value="KOC88280.1"/>
    <property type="molecule type" value="Genomic_DNA"/>
</dbReference>
<protein>
    <submittedName>
        <fullName evidence="1">Uncharacterized protein</fullName>
    </submittedName>
</protein>
<dbReference type="STRING" id="1560201.NG42_17265"/>
<reference evidence="3 4" key="1">
    <citation type="journal article" date="2015" name="Int. J. Syst. Evol. Microbiol.">
        <title>Erwinia iniecta sp. nov., isolated from Russian wheat aphids (Diuraphis noxia).</title>
        <authorList>
            <person name="Campillo T."/>
            <person name="Luna E."/>
            <person name="Portier P."/>
            <person name="Fischer-Le Saux M."/>
            <person name="Lapitan N."/>
            <person name="Tisserat N.A."/>
            <person name="Leach J.E."/>
        </authorList>
    </citation>
    <scope>NUCLEOTIDE SEQUENCE [LARGE SCALE GENOMIC DNA]</scope>
    <source>
        <strain evidence="1 4">B120</strain>
        <strain evidence="2 3">B149</strain>
    </source>
</reference>
<proteinExistence type="predicted"/>
<sequence>MASLRGKNQGITGFNDFTELIGEKGNDRGQRGAVWYAALSAEAMNRIEHIKHCYADGMSMQQAQIISVRN</sequence>
<evidence type="ECO:0000313" key="3">
    <source>
        <dbReference type="Proteomes" id="UP000036851"/>
    </source>
</evidence>